<evidence type="ECO:0000256" key="6">
    <source>
        <dbReference type="SAM" id="Phobius"/>
    </source>
</evidence>
<evidence type="ECO:0000256" key="3">
    <source>
        <dbReference type="ARBA" id="ARBA00022692"/>
    </source>
</evidence>
<feature type="transmembrane region" description="Helical" evidence="6">
    <location>
        <begin position="109"/>
        <end position="129"/>
    </location>
</feature>
<feature type="transmembrane region" description="Helical" evidence="6">
    <location>
        <begin position="53"/>
        <end position="76"/>
    </location>
</feature>
<dbReference type="PANTHER" id="PTHR32322:SF2">
    <property type="entry name" value="EAMA DOMAIN-CONTAINING PROTEIN"/>
    <property type="match status" value="1"/>
</dbReference>
<keyword evidence="3 6" id="KW-0812">Transmembrane</keyword>
<feature type="transmembrane region" description="Helical" evidence="6">
    <location>
        <begin position="228"/>
        <end position="247"/>
    </location>
</feature>
<keyword evidence="5 6" id="KW-0472">Membrane</keyword>
<dbReference type="GO" id="GO:0016020">
    <property type="term" value="C:membrane"/>
    <property type="evidence" value="ECO:0007669"/>
    <property type="project" value="UniProtKB-SubCell"/>
</dbReference>
<dbReference type="AlphaFoldDB" id="A0A7X8TJ03"/>
<dbReference type="Pfam" id="PF00892">
    <property type="entry name" value="EamA"/>
    <property type="match status" value="2"/>
</dbReference>
<reference evidence="8 9" key="1">
    <citation type="submission" date="2020-04" db="EMBL/GenBank/DDBJ databases">
        <title>Nesterenkonia sp. nov., isolated from marine sediment.</title>
        <authorList>
            <person name="Zhang G."/>
        </authorList>
    </citation>
    <scope>NUCLEOTIDE SEQUENCE [LARGE SCALE GENOMIC DNA]</scope>
    <source>
        <strain evidence="8 9">MY13</strain>
    </source>
</reference>
<comment type="subcellular location">
    <subcellularLocation>
        <location evidence="1">Membrane</location>
        <topology evidence="1">Multi-pass membrane protein</topology>
    </subcellularLocation>
</comment>
<feature type="domain" description="EamA" evidence="7">
    <location>
        <begin position="1"/>
        <end position="125"/>
    </location>
</feature>
<dbReference type="EMBL" id="JABAHY010000003">
    <property type="protein sequence ID" value="NLS09360.1"/>
    <property type="molecule type" value="Genomic_DNA"/>
</dbReference>
<evidence type="ECO:0000256" key="2">
    <source>
        <dbReference type="ARBA" id="ARBA00007362"/>
    </source>
</evidence>
<gene>
    <name evidence="8" type="ORF">HGQ17_04925</name>
</gene>
<feature type="transmembrane region" description="Helical" evidence="6">
    <location>
        <begin position="20"/>
        <end position="41"/>
    </location>
</feature>
<sequence>MIWGLNFVSASLALEDVPVWIFRVVTFGGGAVILFAVTLTRRIALLPPRRRDLIHLTVAGFFGVAGFGALSALALLHTSVGRASICVYLMPVWVALLGRVILKERLGRARILAILIGVTGLVILMYPLLSAGEMTGVLAATGAGISWAIGTIYLKWAKVPAHPLMITVWHLAVAALVSAVGIVIWQQNWPSEISSSAWAGLVFTTVMGTAAAYLIWFNLVTRLPASTAGLGTLLVPVFGLLAAMVLLAEQPTVADTFGLALVLTAGLLTLMARPFTPSVPAKPGTSH</sequence>
<comment type="similarity">
    <text evidence="2">Belongs to the EamA transporter family.</text>
</comment>
<accession>A0A7X8TJ03</accession>
<evidence type="ECO:0000256" key="1">
    <source>
        <dbReference type="ARBA" id="ARBA00004141"/>
    </source>
</evidence>
<keyword evidence="4 6" id="KW-1133">Transmembrane helix</keyword>
<evidence type="ECO:0000259" key="7">
    <source>
        <dbReference type="Pfam" id="PF00892"/>
    </source>
</evidence>
<evidence type="ECO:0000256" key="4">
    <source>
        <dbReference type="ARBA" id="ARBA00022989"/>
    </source>
</evidence>
<feature type="transmembrane region" description="Helical" evidence="6">
    <location>
        <begin position="82"/>
        <end position="102"/>
    </location>
</feature>
<feature type="transmembrane region" description="Helical" evidence="6">
    <location>
        <begin position="166"/>
        <end position="185"/>
    </location>
</feature>
<dbReference type="InterPro" id="IPR037185">
    <property type="entry name" value="EmrE-like"/>
</dbReference>
<feature type="transmembrane region" description="Helical" evidence="6">
    <location>
        <begin position="135"/>
        <end position="154"/>
    </location>
</feature>
<protein>
    <submittedName>
        <fullName evidence="8">DMT family transporter</fullName>
    </submittedName>
</protein>
<keyword evidence="9" id="KW-1185">Reference proteome</keyword>
<dbReference type="Proteomes" id="UP000523139">
    <property type="component" value="Unassembled WGS sequence"/>
</dbReference>
<feature type="transmembrane region" description="Helical" evidence="6">
    <location>
        <begin position="253"/>
        <end position="272"/>
    </location>
</feature>
<evidence type="ECO:0000313" key="8">
    <source>
        <dbReference type="EMBL" id="NLS09360.1"/>
    </source>
</evidence>
<organism evidence="8 9">
    <name type="scientific">Nesterenkonia sedimenti</name>
    <dbReference type="NCBI Taxonomy" id="1463632"/>
    <lineage>
        <taxon>Bacteria</taxon>
        <taxon>Bacillati</taxon>
        <taxon>Actinomycetota</taxon>
        <taxon>Actinomycetes</taxon>
        <taxon>Micrococcales</taxon>
        <taxon>Micrococcaceae</taxon>
        <taxon>Nesterenkonia</taxon>
    </lineage>
</organism>
<feature type="transmembrane region" description="Helical" evidence="6">
    <location>
        <begin position="197"/>
        <end position="216"/>
    </location>
</feature>
<evidence type="ECO:0000256" key="5">
    <source>
        <dbReference type="ARBA" id="ARBA00023136"/>
    </source>
</evidence>
<dbReference type="PANTHER" id="PTHR32322">
    <property type="entry name" value="INNER MEMBRANE TRANSPORTER"/>
    <property type="match status" value="1"/>
</dbReference>
<dbReference type="InterPro" id="IPR050638">
    <property type="entry name" value="AA-Vitamin_Transporters"/>
</dbReference>
<dbReference type="SUPFAM" id="SSF103481">
    <property type="entry name" value="Multidrug resistance efflux transporter EmrE"/>
    <property type="match status" value="2"/>
</dbReference>
<feature type="domain" description="EamA" evidence="7">
    <location>
        <begin position="135"/>
        <end position="270"/>
    </location>
</feature>
<name>A0A7X8TJ03_9MICC</name>
<proteinExistence type="inferred from homology"/>
<evidence type="ECO:0000313" key="9">
    <source>
        <dbReference type="Proteomes" id="UP000523139"/>
    </source>
</evidence>
<dbReference type="InterPro" id="IPR000620">
    <property type="entry name" value="EamA_dom"/>
</dbReference>
<comment type="caution">
    <text evidence="8">The sequence shown here is derived from an EMBL/GenBank/DDBJ whole genome shotgun (WGS) entry which is preliminary data.</text>
</comment>